<dbReference type="InterPro" id="IPR003806">
    <property type="entry name" value="ATP-grasp_PylC-type"/>
</dbReference>
<dbReference type="EMBL" id="CP001736">
    <property type="protein sequence ID" value="ADB33155.1"/>
    <property type="molecule type" value="Genomic_DNA"/>
</dbReference>
<evidence type="ECO:0000256" key="2">
    <source>
        <dbReference type="ARBA" id="ARBA00022741"/>
    </source>
</evidence>
<organism evidence="6 7">
    <name type="scientific">Kribbella flavida (strain DSM 17836 / JCM 10339 / NBRC 14399)</name>
    <dbReference type="NCBI Taxonomy" id="479435"/>
    <lineage>
        <taxon>Bacteria</taxon>
        <taxon>Bacillati</taxon>
        <taxon>Actinomycetota</taxon>
        <taxon>Actinomycetes</taxon>
        <taxon>Propionibacteriales</taxon>
        <taxon>Kribbellaceae</taxon>
        <taxon>Kribbella</taxon>
    </lineage>
</organism>
<dbReference type="PANTHER" id="PTHR43585:SF2">
    <property type="entry name" value="ATP-GRASP ENZYME FSQD"/>
    <property type="match status" value="1"/>
</dbReference>
<evidence type="ECO:0000259" key="5">
    <source>
        <dbReference type="PROSITE" id="PS50975"/>
    </source>
</evidence>
<dbReference type="SUPFAM" id="SSF56059">
    <property type="entry name" value="Glutathione synthetase ATP-binding domain-like"/>
    <property type="match status" value="1"/>
</dbReference>
<dbReference type="OrthoDB" id="3810315at2"/>
<dbReference type="STRING" id="479435.Kfla_4108"/>
<keyword evidence="3 4" id="KW-0067">ATP-binding</keyword>
<name>D2PSL7_KRIFD</name>
<keyword evidence="1" id="KW-0436">Ligase</keyword>
<evidence type="ECO:0000256" key="1">
    <source>
        <dbReference type="ARBA" id="ARBA00022598"/>
    </source>
</evidence>
<dbReference type="eggNOG" id="COG2232">
    <property type="taxonomic scope" value="Bacteria"/>
</dbReference>
<keyword evidence="2 4" id="KW-0547">Nucleotide-binding</keyword>
<sequence length="400" mass="43113">MTAPKQTVAVVYDSGAVLPFDIARSLRSFAELVFVVPASDHVQEALPVLRALGEVRSLQDAAQSPRPDAVVTFSERMLRATAQLADRWQLPGHSPQVAELVTDKYAQRQRLAESGVDSARCCRLTRIEDWAPACDEVGLPAVLKPSRGESSRDTYLVRDREAGRRLLERLLRSTPVLVVEEFLAGRAHPGFGDYVSVETITSYGRSRHIAVTGKLPLAEPFRETGQFWPCHLPAADQHEVVALAGKAISALGITFGISHTEVKLTPAGPRIIEVNGRLGGNIAELAARSSSLDLVALAAKVALGQDPEFELDEPTAVYFQRYNSGPAYPARIESISGAADIAALAGVSRYQNFAKPGFVCPGGTATEQLDFLAGSANSHPEMQAILDRAAQLLKVDFVPV</sequence>
<gene>
    <name evidence="6" type="ordered locus">Kfla_4108</name>
</gene>
<dbReference type="PANTHER" id="PTHR43585">
    <property type="entry name" value="FUMIPYRROLE BIOSYNTHESIS PROTEIN C"/>
    <property type="match status" value="1"/>
</dbReference>
<reference evidence="6 7" key="2">
    <citation type="journal article" date="2010" name="Stand. Genomic Sci.">
        <title>Complete genome sequence of Kribbella flavida type strain (IFO 14399).</title>
        <authorList>
            <person name="Pukall R."/>
            <person name="Lapidus A."/>
            <person name="Glavina Del Rio T."/>
            <person name="Copeland A."/>
            <person name="Tice H."/>
            <person name="Cheng J.-F."/>
            <person name="Lucas S."/>
            <person name="Chen F."/>
            <person name="Nolan M."/>
            <person name="LaButti K."/>
            <person name="Pati A."/>
            <person name="Ivanova N."/>
            <person name="Mavrommatis K."/>
            <person name="Mikhailova N."/>
            <person name="Pitluck S."/>
            <person name="Bruce D."/>
            <person name="Goodwin L."/>
            <person name="Land M."/>
            <person name="Hauser L."/>
            <person name="Chang Y.-J."/>
            <person name="Jeffries C.D."/>
            <person name="Chen A."/>
            <person name="Palaniappan K."/>
            <person name="Chain P."/>
            <person name="Rohde M."/>
            <person name="Goeker M."/>
            <person name="Bristow J."/>
            <person name="Eisen J.A."/>
            <person name="Markowitz V."/>
            <person name="Hugenholtz P."/>
            <person name="Kyrpides N.C."/>
            <person name="Klenk H.-P."/>
            <person name="Brettin T."/>
        </authorList>
    </citation>
    <scope>NUCLEOTIDE SEQUENCE [LARGE SCALE GENOMIC DNA]</scope>
    <source>
        <strain evidence="7">DSM 17836 / JCM 10339 / NBRC 14399</strain>
    </source>
</reference>
<evidence type="ECO:0000256" key="3">
    <source>
        <dbReference type="ARBA" id="ARBA00022840"/>
    </source>
</evidence>
<dbReference type="PROSITE" id="PS50975">
    <property type="entry name" value="ATP_GRASP"/>
    <property type="match status" value="1"/>
</dbReference>
<dbReference type="GO" id="GO:0046872">
    <property type="term" value="F:metal ion binding"/>
    <property type="evidence" value="ECO:0007669"/>
    <property type="project" value="InterPro"/>
</dbReference>
<dbReference type="Proteomes" id="UP000007967">
    <property type="component" value="Chromosome"/>
</dbReference>
<proteinExistence type="predicted"/>
<dbReference type="InterPro" id="IPR052032">
    <property type="entry name" value="ATP-dep_AA_Ligase"/>
</dbReference>
<dbReference type="HOGENOM" id="CLU_029016_6_0_11"/>
<dbReference type="RefSeq" id="WP_012921709.1">
    <property type="nucleotide sequence ID" value="NC_013729.1"/>
</dbReference>
<evidence type="ECO:0000313" key="6">
    <source>
        <dbReference type="EMBL" id="ADB33155.1"/>
    </source>
</evidence>
<dbReference type="GO" id="GO:0005524">
    <property type="term" value="F:ATP binding"/>
    <property type="evidence" value="ECO:0007669"/>
    <property type="project" value="UniProtKB-UniRule"/>
</dbReference>
<evidence type="ECO:0000313" key="7">
    <source>
        <dbReference type="Proteomes" id="UP000007967"/>
    </source>
</evidence>
<evidence type="ECO:0000256" key="4">
    <source>
        <dbReference type="PROSITE-ProRule" id="PRU00409"/>
    </source>
</evidence>
<dbReference type="Pfam" id="PF02655">
    <property type="entry name" value="ATP-grasp_3"/>
    <property type="match status" value="1"/>
</dbReference>
<dbReference type="Gene3D" id="3.30.470.20">
    <property type="entry name" value="ATP-grasp fold, B domain"/>
    <property type="match status" value="1"/>
</dbReference>
<protein>
    <recommendedName>
        <fullName evidence="5">ATP-grasp domain-containing protein</fullName>
    </recommendedName>
</protein>
<dbReference type="GO" id="GO:0016874">
    <property type="term" value="F:ligase activity"/>
    <property type="evidence" value="ECO:0007669"/>
    <property type="project" value="UniProtKB-KW"/>
</dbReference>
<dbReference type="InterPro" id="IPR011761">
    <property type="entry name" value="ATP-grasp"/>
</dbReference>
<keyword evidence="7" id="KW-1185">Reference proteome</keyword>
<accession>D2PSL7</accession>
<dbReference type="KEGG" id="kfl:Kfla_4108"/>
<dbReference type="AlphaFoldDB" id="D2PSL7"/>
<reference evidence="7" key="1">
    <citation type="submission" date="2009-09" db="EMBL/GenBank/DDBJ databases">
        <title>The complete genome of Kribbella flavida DSM 17836.</title>
        <authorList>
            <consortium name="US DOE Joint Genome Institute (JGI-PGF)"/>
            <person name="Lucas S."/>
            <person name="Copeland A."/>
            <person name="Lapidus A."/>
            <person name="Glavina del Rio T."/>
            <person name="Dalin E."/>
            <person name="Tice H."/>
            <person name="Bruce D."/>
            <person name="Goodwin L."/>
            <person name="Pitluck S."/>
            <person name="Kyrpides N."/>
            <person name="Mavromatis K."/>
            <person name="Ivanova N."/>
            <person name="Saunders E."/>
            <person name="Brettin T."/>
            <person name="Detter J.C."/>
            <person name="Han C."/>
            <person name="Larimer F."/>
            <person name="Land M."/>
            <person name="Hauser L."/>
            <person name="Markowitz V."/>
            <person name="Cheng J.-F."/>
            <person name="Hugenholtz P."/>
            <person name="Woyke T."/>
            <person name="Wu D."/>
            <person name="Pukall R."/>
            <person name="Klenk H.-P."/>
            <person name="Eisen J.A."/>
        </authorList>
    </citation>
    <scope>NUCLEOTIDE SEQUENCE [LARGE SCALE GENOMIC DNA]</scope>
    <source>
        <strain evidence="7">DSM 17836 / JCM 10339 / NBRC 14399</strain>
    </source>
</reference>
<feature type="domain" description="ATP-grasp" evidence="5">
    <location>
        <begin position="108"/>
        <end position="303"/>
    </location>
</feature>